<gene>
    <name evidence="6" type="ORF">L0M14_25730</name>
</gene>
<organism evidence="6 7">
    <name type="scientific">Paenibacillus hexagrammi</name>
    <dbReference type="NCBI Taxonomy" id="2908839"/>
    <lineage>
        <taxon>Bacteria</taxon>
        <taxon>Bacillati</taxon>
        <taxon>Bacillota</taxon>
        <taxon>Bacilli</taxon>
        <taxon>Bacillales</taxon>
        <taxon>Paenibacillaceae</taxon>
        <taxon>Paenibacillus</taxon>
    </lineage>
</organism>
<evidence type="ECO:0000256" key="1">
    <source>
        <dbReference type="ARBA" id="ARBA00023015"/>
    </source>
</evidence>
<dbReference type="InterPro" id="IPR036271">
    <property type="entry name" value="Tet_transcr_reg_TetR-rel_C_sf"/>
</dbReference>
<dbReference type="RefSeq" id="WP_235119281.1">
    <property type="nucleotide sequence ID" value="NZ_CP090978.1"/>
</dbReference>
<dbReference type="PANTHER" id="PTHR47506">
    <property type="entry name" value="TRANSCRIPTIONAL REGULATORY PROTEIN"/>
    <property type="match status" value="1"/>
</dbReference>
<protein>
    <submittedName>
        <fullName evidence="6">TetR/AcrR family transcriptional regulator</fullName>
    </submittedName>
</protein>
<reference evidence="6 7" key="1">
    <citation type="journal article" date="2024" name="Int. J. Syst. Evol. Microbiol.">
        <title>Paenibacillus hexagrammi sp. nov., a novel bacterium isolated from the gut content of Hexagrammos agrammus.</title>
        <authorList>
            <person name="Jung H.K."/>
            <person name="Kim D.G."/>
            <person name="Zin H."/>
            <person name="Park J."/>
            <person name="Jung H."/>
            <person name="Kim Y.O."/>
            <person name="Kong H.J."/>
            <person name="Kim J.W."/>
            <person name="Kim Y.S."/>
        </authorList>
    </citation>
    <scope>NUCLEOTIDE SEQUENCE [LARGE SCALE GENOMIC DNA]</scope>
    <source>
        <strain evidence="6 7">YPD9-1</strain>
    </source>
</reference>
<evidence type="ECO:0000259" key="5">
    <source>
        <dbReference type="PROSITE" id="PS50977"/>
    </source>
</evidence>
<evidence type="ECO:0000313" key="6">
    <source>
        <dbReference type="EMBL" id="UJF32938.1"/>
    </source>
</evidence>
<dbReference type="Proteomes" id="UP001649230">
    <property type="component" value="Chromosome"/>
</dbReference>
<accession>A0ABY3SHH8</accession>
<dbReference type="EMBL" id="CP090978">
    <property type="protein sequence ID" value="UJF32938.1"/>
    <property type="molecule type" value="Genomic_DNA"/>
</dbReference>
<dbReference type="PRINTS" id="PR00455">
    <property type="entry name" value="HTHTETR"/>
</dbReference>
<proteinExistence type="predicted"/>
<evidence type="ECO:0000256" key="3">
    <source>
        <dbReference type="ARBA" id="ARBA00023163"/>
    </source>
</evidence>
<dbReference type="InterPro" id="IPR001647">
    <property type="entry name" value="HTH_TetR"/>
</dbReference>
<keyword evidence="7" id="KW-1185">Reference proteome</keyword>
<evidence type="ECO:0000313" key="7">
    <source>
        <dbReference type="Proteomes" id="UP001649230"/>
    </source>
</evidence>
<dbReference type="PROSITE" id="PS50977">
    <property type="entry name" value="HTH_TETR_2"/>
    <property type="match status" value="1"/>
</dbReference>
<dbReference type="Pfam" id="PF00440">
    <property type="entry name" value="TetR_N"/>
    <property type="match status" value="1"/>
</dbReference>
<dbReference type="Gene3D" id="1.10.357.10">
    <property type="entry name" value="Tetracycline Repressor, domain 2"/>
    <property type="match status" value="1"/>
</dbReference>
<keyword evidence="2 4" id="KW-0238">DNA-binding</keyword>
<dbReference type="SUPFAM" id="SSF48498">
    <property type="entry name" value="Tetracyclin repressor-like, C-terminal domain"/>
    <property type="match status" value="1"/>
</dbReference>
<evidence type="ECO:0000256" key="2">
    <source>
        <dbReference type="ARBA" id="ARBA00023125"/>
    </source>
</evidence>
<dbReference type="SUPFAM" id="SSF46689">
    <property type="entry name" value="Homeodomain-like"/>
    <property type="match status" value="1"/>
</dbReference>
<sequence>MTGDSNQRNSSFQLILDTTEQLIKEKGCRQTTLQDIIDRTGLSKGAIYHYVSGKDELYGLILKSKIELVNDRFQETISKPIGKTTTPPLQMLTKNMLAQDEQREITNKIFTYLMSQSDNPKVSEVLTELFNYSVMMSRNWIQAGQEAGAIPQELDATRIASIFTTFNYGLRVQSVIAKDSEFALQEEDVFGFLFRSLR</sequence>
<keyword evidence="1" id="KW-0805">Transcription regulation</keyword>
<dbReference type="PANTHER" id="PTHR47506:SF1">
    <property type="entry name" value="HTH-TYPE TRANSCRIPTIONAL REGULATOR YJDC"/>
    <property type="match status" value="1"/>
</dbReference>
<name>A0ABY3SHH8_9BACL</name>
<feature type="DNA-binding region" description="H-T-H motif" evidence="4">
    <location>
        <begin position="32"/>
        <end position="51"/>
    </location>
</feature>
<keyword evidence="3" id="KW-0804">Transcription</keyword>
<dbReference type="InterPro" id="IPR009057">
    <property type="entry name" value="Homeodomain-like_sf"/>
</dbReference>
<evidence type="ECO:0000256" key="4">
    <source>
        <dbReference type="PROSITE-ProRule" id="PRU00335"/>
    </source>
</evidence>
<feature type="domain" description="HTH tetR-type" evidence="5">
    <location>
        <begin position="9"/>
        <end position="69"/>
    </location>
</feature>